<protein>
    <recommendedName>
        <fullName evidence="1">non-specific serine/threonine protein kinase</fullName>
        <ecNumber evidence="1">2.7.11.1</ecNumber>
    </recommendedName>
</protein>
<evidence type="ECO:0000256" key="1">
    <source>
        <dbReference type="ARBA" id="ARBA00012513"/>
    </source>
</evidence>
<dbReference type="EMBL" id="JARGDH010000001">
    <property type="protein sequence ID" value="KAL0280039.1"/>
    <property type="molecule type" value="Genomic_DNA"/>
</dbReference>
<keyword evidence="3" id="KW-0547">Nucleotide-binding</keyword>
<gene>
    <name evidence="7" type="ORF">PYX00_001454</name>
</gene>
<dbReference type="PANTHER" id="PTHR43671:SF13">
    <property type="entry name" value="SERINE_THREONINE-PROTEIN KINASE NEK2"/>
    <property type="match status" value="1"/>
</dbReference>
<dbReference type="InterPro" id="IPR000719">
    <property type="entry name" value="Prot_kinase_dom"/>
</dbReference>
<name>A0AAW2ICZ1_9NEOP</name>
<keyword evidence="4" id="KW-0418">Kinase</keyword>
<dbReference type="GO" id="GO:0004674">
    <property type="term" value="F:protein serine/threonine kinase activity"/>
    <property type="evidence" value="ECO:0007669"/>
    <property type="project" value="UniProtKB-EC"/>
</dbReference>
<evidence type="ECO:0000256" key="4">
    <source>
        <dbReference type="ARBA" id="ARBA00022777"/>
    </source>
</evidence>
<dbReference type="Pfam" id="PF00069">
    <property type="entry name" value="Pkinase"/>
    <property type="match status" value="1"/>
</dbReference>
<dbReference type="AlphaFoldDB" id="A0AAW2ICZ1"/>
<dbReference type="Gene3D" id="1.10.510.10">
    <property type="entry name" value="Transferase(Phosphotransferase) domain 1"/>
    <property type="match status" value="1"/>
</dbReference>
<dbReference type="InterPro" id="IPR011009">
    <property type="entry name" value="Kinase-like_dom_sf"/>
</dbReference>
<keyword evidence="5" id="KW-0067">ATP-binding</keyword>
<dbReference type="PROSITE" id="PS50011">
    <property type="entry name" value="PROTEIN_KINASE_DOM"/>
    <property type="match status" value="1"/>
</dbReference>
<evidence type="ECO:0000313" key="7">
    <source>
        <dbReference type="EMBL" id="KAL0280039.1"/>
    </source>
</evidence>
<dbReference type="Gene3D" id="3.30.200.20">
    <property type="entry name" value="Phosphorylase Kinase, domain 1"/>
    <property type="match status" value="1"/>
</dbReference>
<proteinExistence type="predicted"/>
<dbReference type="SUPFAM" id="SSF56112">
    <property type="entry name" value="Protein kinase-like (PK-like)"/>
    <property type="match status" value="1"/>
</dbReference>
<dbReference type="SMART" id="SM00220">
    <property type="entry name" value="S_TKc"/>
    <property type="match status" value="1"/>
</dbReference>
<evidence type="ECO:0000256" key="5">
    <source>
        <dbReference type="ARBA" id="ARBA00022840"/>
    </source>
</evidence>
<accession>A0AAW2ICZ1</accession>
<evidence type="ECO:0000259" key="6">
    <source>
        <dbReference type="PROSITE" id="PS50011"/>
    </source>
</evidence>
<feature type="domain" description="Protein kinase" evidence="6">
    <location>
        <begin position="12"/>
        <end position="275"/>
    </location>
</feature>
<comment type="caution">
    <text evidence="7">The sequence shown here is derived from an EMBL/GenBank/DDBJ whole genome shotgun (WGS) entry which is preliminary data.</text>
</comment>
<dbReference type="PANTHER" id="PTHR43671">
    <property type="entry name" value="SERINE/THREONINE-PROTEIN KINASE NEK"/>
    <property type="match status" value="1"/>
</dbReference>
<keyword evidence="2" id="KW-0808">Transferase</keyword>
<evidence type="ECO:0000256" key="2">
    <source>
        <dbReference type="ARBA" id="ARBA00022679"/>
    </source>
</evidence>
<dbReference type="InterPro" id="IPR050660">
    <property type="entry name" value="NEK_Ser/Thr_kinase"/>
</dbReference>
<dbReference type="GO" id="GO:0005524">
    <property type="term" value="F:ATP binding"/>
    <property type="evidence" value="ECO:0007669"/>
    <property type="project" value="UniProtKB-KW"/>
</dbReference>
<organism evidence="7">
    <name type="scientific">Menopon gallinae</name>
    <name type="common">poultry shaft louse</name>
    <dbReference type="NCBI Taxonomy" id="328185"/>
    <lineage>
        <taxon>Eukaryota</taxon>
        <taxon>Metazoa</taxon>
        <taxon>Ecdysozoa</taxon>
        <taxon>Arthropoda</taxon>
        <taxon>Hexapoda</taxon>
        <taxon>Insecta</taxon>
        <taxon>Pterygota</taxon>
        <taxon>Neoptera</taxon>
        <taxon>Paraneoptera</taxon>
        <taxon>Psocodea</taxon>
        <taxon>Troctomorpha</taxon>
        <taxon>Phthiraptera</taxon>
        <taxon>Amblycera</taxon>
        <taxon>Menoponidae</taxon>
        <taxon>Menopon</taxon>
    </lineage>
</organism>
<evidence type="ECO:0000256" key="3">
    <source>
        <dbReference type="ARBA" id="ARBA00022741"/>
    </source>
</evidence>
<dbReference type="EC" id="2.7.11.1" evidence="1"/>
<sequence length="468" mass="53986">MSQFFSNNLKDCLFHGIIGSGAFSACYKVSNKNNGTVSVWKAIDYGWMSWKDQEVLLREVSLLRDIKHRNVVKFVSYMDNKIMCNVYIQMEYCSGGTLMDYIKTRDKSKVMIQENFIWDVLFKLLKALKWLYLKLPNMRMIQWIVTPSDVFLEKGNVKLGGFYLNEKIYCNYDVPGDVPSSSRLLYTSPEVLTGEKHSQKSMVWSLGCVIHELCTMFPPFYGSKPSELISNITNFTRIKISSCFSRELQDAIDVMLETDPAARPTLEELRRHPIVESRFVMLGASRISGDKENIGKKCKKRRDCNKCIHLELELNKIKHKEAALNLKECRLKERELSLARREMKVSQLENFRKAAQVYRNWEGNGESTASGDVSEVVTITSTKLNPFEIKKPNFAKKYVHFTVKSEECTNSTKRRTNHFFDDKAGSTEAKIVPDRQKTKKSEPVEAMITYPTKGDQEKGRNILETHFL</sequence>
<reference evidence="7" key="1">
    <citation type="journal article" date="2024" name="Gigascience">
        <title>Chromosome-level genome of the poultry shaft louse Menopon gallinae provides insight into the host-switching and adaptive evolution of parasitic lice.</title>
        <authorList>
            <person name="Xu Y."/>
            <person name="Ma L."/>
            <person name="Liu S."/>
            <person name="Liang Y."/>
            <person name="Liu Q."/>
            <person name="He Z."/>
            <person name="Tian L."/>
            <person name="Duan Y."/>
            <person name="Cai W."/>
            <person name="Li H."/>
            <person name="Song F."/>
        </authorList>
    </citation>
    <scope>NUCLEOTIDE SEQUENCE</scope>
    <source>
        <strain evidence="7">Cailab_2023a</strain>
    </source>
</reference>